<proteinExistence type="predicted"/>
<reference evidence="2" key="1">
    <citation type="submission" date="2016-08" db="EMBL/GenBank/DDBJ databases">
        <title>Complete Genome Seqeunce of Paenibacillus sp. BIHB 4019 from tea rhizoplane.</title>
        <authorList>
            <person name="Thakur R."/>
            <person name="Swarnkar M.K."/>
            <person name="Gulati A."/>
        </authorList>
    </citation>
    <scope>NUCLEOTIDE SEQUENCE [LARGE SCALE GENOMIC DNA]</scope>
    <source>
        <strain evidence="2">BIHB4019</strain>
    </source>
</reference>
<protein>
    <submittedName>
        <fullName evidence="2">Uncharacterized protein</fullName>
    </submittedName>
</protein>
<feature type="transmembrane region" description="Helical" evidence="1">
    <location>
        <begin position="28"/>
        <end position="47"/>
    </location>
</feature>
<organism evidence="2">
    <name type="scientific">Paenibacillus sp. BIHB 4019</name>
    <dbReference type="NCBI Taxonomy" id="1870819"/>
    <lineage>
        <taxon>Bacteria</taxon>
        <taxon>Bacillati</taxon>
        <taxon>Bacillota</taxon>
        <taxon>Bacilli</taxon>
        <taxon>Bacillales</taxon>
        <taxon>Paenibacillaceae</taxon>
        <taxon>Paenibacillus</taxon>
    </lineage>
</organism>
<keyword evidence="1" id="KW-0472">Membrane</keyword>
<accession>A0A1B2DTM5</accession>
<keyword evidence="1" id="KW-1133">Transmembrane helix</keyword>
<evidence type="ECO:0000256" key="1">
    <source>
        <dbReference type="SAM" id="Phobius"/>
    </source>
</evidence>
<evidence type="ECO:0000313" key="2">
    <source>
        <dbReference type="EMBL" id="ANY71062.1"/>
    </source>
</evidence>
<dbReference type="AlphaFoldDB" id="A0A1B2DTM5"/>
<name>A0A1B2DTM5_9BACL</name>
<keyword evidence="1" id="KW-0812">Transmembrane</keyword>
<gene>
    <name evidence="2" type="ORF">BBD42_29185</name>
</gene>
<sequence length="259" mass="29230">MNGNPLAFGEGNVKGRIKNVLHYRKPKFWLFVFSIIIMLTVGIGLIANPVIKGRDALEQITGSENIPSAEEVSLARPEKSAAELLKDLANQRFSINGNHISEDDQETVAAFGKAFVNLYTGAVAEQETVSFRNYISNENLLKYTNTMLELEQRKELKGAIRVHFGLENEFQEAEFKKMDGNLYYVSLPFSNQGSGMNVKMLVQAEDKALKIIDFYFGNKDGVDTIVTGHPADRKLHDPKRWDDQVWVDGVFEKLEKIEI</sequence>
<dbReference type="EMBL" id="CP016808">
    <property type="protein sequence ID" value="ANY71062.1"/>
    <property type="molecule type" value="Genomic_DNA"/>
</dbReference>